<name>A0A8H3HRM6_9AGAM</name>
<feature type="coiled-coil region" evidence="1">
    <location>
        <begin position="286"/>
        <end position="334"/>
    </location>
</feature>
<dbReference type="AlphaFoldDB" id="A0A8H3HRM6"/>
<evidence type="ECO:0000256" key="1">
    <source>
        <dbReference type="SAM" id="Coils"/>
    </source>
</evidence>
<dbReference type="SUPFAM" id="SSF58104">
    <property type="entry name" value="Methyl-accepting chemotaxis protein (MCP) signaling domain"/>
    <property type="match status" value="1"/>
</dbReference>
<reference evidence="2" key="1">
    <citation type="submission" date="2021-01" db="EMBL/GenBank/DDBJ databases">
        <authorList>
            <person name="Kaushik A."/>
        </authorList>
    </citation>
    <scope>NUCLEOTIDE SEQUENCE</scope>
    <source>
        <strain evidence="2">AG6-10EEA</strain>
    </source>
</reference>
<dbReference type="Gene3D" id="1.10.287.950">
    <property type="entry name" value="Methyl-accepting chemotaxis protein"/>
    <property type="match status" value="1"/>
</dbReference>
<evidence type="ECO:0000313" key="2">
    <source>
        <dbReference type="EMBL" id="CAE6536406.1"/>
    </source>
</evidence>
<accession>A0A8H3HRM6</accession>
<dbReference type="EMBL" id="CAJMXA010004171">
    <property type="protein sequence ID" value="CAE6536406.1"/>
    <property type="molecule type" value="Genomic_DNA"/>
</dbReference>
<comment type="caution">
    <text evidence="2">The sequence shown here is derived from an EMBL/GenBank/DDBJ whole genome shotgun (WGS) entry which is preliminary data.</text>
</comment>
<gene>
    <name evidence="2" type="ORF">RDB_LOCUS180541</name>
</gene>
<dbReference type="Proteomes" id="UP000663853">
    <property type="component" value="Unassembled WGS sequence"/>
</dbReference>
<organism evidence="2 3">
    <name type="scientific">Rhizoctonia solani</name>
    <dbReference type="NCBI Taxonomy" id="456999"/>
    <lineage>
        <taxon>Eukaryota</taxon>
        <taxon>Fungi</taxon>
        <taxon>Dikarya</taxon>
        <taxon>Basidiomycota</taxon>
        <taxon>Agaricomycotina</taxon>
        <taxon>Agaricomycetes</taxon>
        <taxon>Cantharellales</taxon>
        <taxon>Ceratobasidiaceae</taxon>
        <taxon>Rhizoctonia</taxon>
    </lineage>
</organism>
<keyword evidence="1" id="KW-0175">Coiled coil</keyword>
<sequence>MADHLGWYPPSQVCYPPGLPASFKNVYDLKPIVGVPSDAELIGIHTVIHAANRISGVPGMHDPGLFMKLADHLFNVQMAKYRSKYSLITFPSDATYAPPALPAHIAITLEPVLGAPSDEDIVKVQDAVRAYQHFSSVPSMFNPLVNMELSQHLFDIQMARYMRHAGENQPIPEPQVTATSEGLAQIVERAYTGADVATNNAGTGAVEVPRTPQPSLGVDVRELIERSNQLAERFNQLLERSNELVERSGQTPADQSGSQSLAERFNQVVERLTQLIEQSHQPTERSDQLTERFNELFERFNQLTEQSHQPAKKVNELAEQLNRSSERSNQFAEQANKSVERLGDLLVNTNKVLAGVQHAIVRNHKGNMLDAVDCLINDKGEMPGLMHTRFRTSVKELSKQTRTDLPVTIDGVSQSFRIPNAWLGDFLWFYGIGDELRKSPTSTDLKKGQEGEARNKLSDYLSSCLG</sequence>
<evidence type="ECO:0000313" key="3">
    <source>
        <dbReference type="Proteomes" id="UP000663853"/>
    </source>
</evidence>
<protein>
    <recommendedName>
        <fullName evidence="4">Laminin domain protein</fullName>
    </recommendedName>
</protein>
<proteinExistence type="predicted"/>
<evidence type="ECO:0008006" key="4">
    <source>
        <dbReference type="Google" id="ProtNLM"/>
    </source>
</evidence>